<evidence type="ECO:0000256" key="1">
    <source>
        <dbReference type="HAMAP-Rule" id="MF_00775"/>
    </source>
</evidence>
<proteinExistence type="inferred from homology"/>
<evidence type="ECO:0000313" key="3">
    <source>
        <dbReference type="EMBL" id="WZN49079.1"/>
    </source>
</evidence>
<dbReference type="EMBL" id="CP150096">
    <property type="protein sequence ID" value="WZN49079.1"/>
    <property type="molecule type" value="Genomic_DNA"/>
</dbReference>
<reference evidence="3 4" key="1">
    <citation type="submission" date="2024-03" db="EMBL/GenBank/DDBJ databases">
        <title>Chitinophaga caseinilytica sp. nov., a casein hydrolysing bacterium isolated from forest soil.</title>
        <authorList>
            <person name="Lee D.S."/>
            <person name="Han D.M."/>
            <person name="Baek J.H."/>
            <person name="Choi D.G."/>
            <person name="Jeon J.H."/>
            <person name="Jeon C.O."/>
        </authorList>
    </citation>
    <scope>NUCLEOTIDE SEQUENCE [LARGE SCALE GENOMIC DNA]</scope>
    <source>
        <strain evidence="3 4">KACC 19118</strain>
    </source>
</reference>
<keyword evidence="4" id="KW-1185">Reference proteome</keyword>
<organism evidence="3 4">
    <name type="scientific">Chitinophaga caseinilytica</name>
    <dbReference type="NCBI Taxonomy" id="2267521"/>
    <lineage>
        <taxon>Bacteria</taxon>
        <taxon>Pseudomonadati</taxon>
        <taxon>Bacteroidota</taxon>
        <taxon>Chitinophagia</taxon>
        <taxon>Chitinophagales</taxon>
        <taxon>Chitinophagaceae</taxon>
        <taxon>Chitinophaga</taxon>
    </lineage>
</organism>
<dbReference type="Proteomes" id="UP001449657">
    <property type="component" value="Chromosome"/>
</dbReference>
<protein>
    <recommendedName>
        <fullName evidence="1">UPF0311 protein WJU22_12950</fullName>
    </recommendedName>
</protein>
<dbReference type="Gene3D" id="2.40.160.20">
    <property type="match status" value="1"/>
</dbReference>
<sequence>MKKIIILAAAIAACTAVRVQAQELSSKFLFDLDISVHPPQVIGPVSTGTRLIFSFREGLVKGEKINGKLTGCGGEWGLMTDSTTFRLDARATIQTDDGALIYISYTGFNYAPADKSALLRAGKGHELSPGDYYFRSSPVFETSSPKYAWLNHTVAVGVGRFVAPGKLSYRIYAIQ</sequence>
<dbReference type="RefSeq" id="WP_341843654.1">
    <property type="nucleotide sequence ID" value="NZ_CP149792.1"/>
</dbReference>
<accession>A0ABZ2ZB94</accession>
<dbReference type="HAMAP" id="MF_00775">
    <property type="entry name" value="UPF0311"/>
    <property type="match status" value="1"/>
</dbReference>
<name>A0ABZ2ZB94_9BACT</name>
<dbReference type="PANTHER" id="PTHR37315:SF1">
    <property type="entry name" value="UPF0311 PROTEIN BLR7842"/>
    <property type="match status" value="1"/>
</dbReference>
<dbReference type="Pfam" id="PF11578">
    <property type="entry name" value="DUF3237"/>
    <property type="match status" value="1"/>
</dbReference>
<dbReference type="InterPro" id="IPR020915">
    <property type="entry name" value="UPF0311"/>
</dbReference>
<feature type="chain" id="PRO_5045270494" description="UPF0311 protein WJU22_12950" evidence="2">
    <location>
        <begin position="22"/>
        <end position="175"/>
    </location>
</feature>
<feature type="signal peptide" evidence="2">
    <location>
        <begin position="1"/>
        <end position="21"/>
    </location>
</feature>
<comment type="similarity">
    <text evidence="1">Belongs to the UPF0311 family.</text>
</comment>
<evidence type="ECO:0000256" key="2">
    <source>
        <dbReference type="SAM" id="SignalP"/>
    </source>
</evidence>
<evidence type="ECO:0000313" key="4">
    <source>
        <dbReference type="Proteomes" id="UP001449657"/>
    </source>
</evidence>
<dbReference type="PANTHER" id="PTHR37315">
    <property type="entry name" value="UPF0311 PROTEIN BLR7842"/>
    <property type="match status" value="1"/>
</dbReference>
<keyword evidence="2" id="KW-0732">Signal</keyword>
<gene>
    <name evidence="3" type="ORF">WJU22_12950</name>
</gene>